<dbReference type="InterPro" id="IPR050325">
    <property type="entry name" value="Prot/Nucl_acid_deglycase"/>
</dbReference>
<dbReference type="GO" id="GO:1903189">
    <property type="term" value="P:glyoxal metabolic process"/>
    <property type="evidence" value="ECO:0007669"/>
    <property type="project" value="TreeGrafter"/>
</dbReference>
<dbReference type="STRING" id="133385.A0A2T9YM84"/>
<dbReference type="GO" id="GO:0005634">
    <property type="term" value="C:nucleus"/>
    <property type="evidence" value="ECO:0007669"/>
    <property type="project" value="TreeGrafter"/>
</dbReference>
<dbReference type="GO" id="GO:0005739">
    <property type="term" value="C:mitochondrion"/>
    <property type="evidence" value="ECO:0007669"/>
    <property type="project" value="TreeGrafter"/>
</dbReference>
<dbReference type="EC" id="4.2.1.130" evidence="1"/>
<evidence type="ECO:0000313" key="4">
    <source>
        <dbReference type="EMBL" id="PVU93432.1"/>
    </source>
</evidence>
<evidence type="ECO:0000256" key="2">
    <source>
        <dbReference type="ARBA" id="ARBA00048082"/>
    </source>
</evidence>
<dbReference type="InterPro" id="IPR002818">
    <property type="entry name" value="DJ-1/PfpI"/>
</dbReference>
<reference evidence="4 5" key="1">
    <citation type="journal article" date="2018" name="MBio">
        <title>Comparative Genomics Reveals the Core Gene Toolbox for the Fungus-Insect Symbiosis.</title>
        <authorList>
            <person name="Wang Y."/>
            <person name="Stata M."/>
            <person name="Wang W."/>
            <person name="Stajich J.E."/>
            <person name="White M.M."/>
            <person name="Moncalvo J.M."/>
        </authorList>
    </citation>
    <scope>NUCLEOTIDE SEQUENCE [LARGE SCALE GENOMIC DNA]</scope>
    <source>
        <strain evidence="4 5">SWE-8-4</strain>
    </source>
</reference>
<dbReference type="Proteomes" id="UP000245383">
    <property type="component" value="Unassembled WGS sequence"/>
</dbReference>
<dbReference type="Pfam" id="PF01965">
    <property type="entry name" value="DJ-1_PfpI"/>
    <property type="match status" value="1"/>
</dbReference>
<dbReference type="GO" id="GO:0019172">
    <property type="term" value="F:glyoxalase III activity"/>
    <property type="evidence" value="ECO:0007669"/>
    <property type="project" value="UniProtKB-EC"/>
</dbReference>
<gene>
    <name evidence="4" type="ORF">BB561_003287</name>
</gene>
<sequence length="194" mass="21308">MSTQNKAILFITEGTEEMEAVITIDVLRRAEIEVFVLGVASHKVPFILCSRNTKLVPDGFLDFDPINFDSYNAVIIPGGAQGAKLLSENDQVQRIMADFYAQGKIVAAICAGTLAIKTANLHNKRGKKLHITCHPSVKDQLEHDFDFLADRVVVDDHLITAAGPGTTFEFAFAIVNKMLGESVVKEVARPMCFE</sequence>
<dbReference type="Gene3D" id="3.40.50.880">
    <property type="match status" value="1"/>
</dbReference>
<dbReference type="NCBIfam" id="TIGR01383">
    <property type="entry name" value="not_thiJ"/>
    <property type="match status" value="1"/>
</dbReference>
<evidence type="ECO:0000259" key="3">
    <source>
        <dbReference type="Pfam" id="PF01965"/>
    </source>
</evidence>
<accession>A0A2T9YM84</accession>
<feature type="domain" description="DJ-1/PfpI" evidence="3">
    <location>
        <begin position="6"/>
        <end position="176"/>
    </location>
</feature>
<organism evidence="4 5">
    <name type="scientific">Smittium simulii</name>
    <dbReference type="NCBI Taxonomy" id="133385"/>
    <lineage>
        <taxon>Eukaryota</taxon>
        <taxon>Fungi</taxon>
        <taxon>Fungi incertae sedis</taxon>
        <taxon>Zoopagomycota</taxon>
        <taxon>Kickxellomycotina</taxon>
        <taxon>Harpellomycetes</taxon>
        <taxon>Harpellales</taxon>
        <taxon>Legeriomycetaceae</taxon>
        <taxon>Smittium</taxon>
    </lineage>
</organism>
<dbReference type="GO" id="GO:0006979">
    <property type="term" value="P:response to oxidative stress"/>
    <property type="evidence" value="ECO:0007669"/>
    <property type="project" value="TreeGrafter"/>
</dbReference>
<dbReference type="PANTHER" id="PTHR48094">
    <property type="entry name" value="PROTEIN/NUCLEIC ACID DEGLYCASE DJ-1-RELATED"/>
    <property type="match status" value="1"/>
</dbReference>
<dbReference type="InterPro" id="IPR029062">
    <property type="entry name" value="Class_I_gatase-like"/>
</dbReference>
<evidence type="ECO:0000313" key="5">
    <source>
        <dbReference type="Proteomes" id="UP000245383"/>
    </source>
</evidence>
<dbReference type="OrthoDB" id="543156at2759"/>
<dbReference type="EMBL" id="MBFR01000129">
    <property type="protein sequence ID" value="PVU93432.1"/>
    <property type="molecule type" value="Genomic_DNA"/>
</dbReference>
<dbReference type="AlphaFoldDB" id="A0A2T9YM84"/>
<keyword evidence="5" id="KW-1185">Reference proteome</keyword>
<comment type="catalytic activity">
    <reaction evidence="2">
        <text>methylglyoxal + H2O = (R)-lactate + H(+)</text>
        <dbReference type="Rhea" id="RHEA:27754"/>
        <dbReference type="ChEBI" id="CHEBI:15377"/>
        <dbReference type="ChEBI" id="CHEBI:15378"/>
        <dbReference type="ChEBI" id="CHEBI:16004"/>
        <dbReference type="ChEBI" id="CHEBI:17158"/>
        <dbReference type="EC" id="4.2.1.130"/>
    </reaction>
</comment>
<name>A0A2T9YM84_9FUNG</name>
<evidence type="ECO:0000256" key="1">
    <source>
        <dbReference type="ARBA" id="ARBA00013134"/>
    </source>
</evidence>
<proteinExistence type="predicted"/>
<dbReference type="PANTHER" id="PTHR48094:SF12">
    <property type="entry name" value="PARKINSON DISEASE PROTEIN 7 HOMOLOG"/>
    <property type="match status" value="1"/>
</dbReference>
<dbReference type="CDD" id="cd03135">
    <property type="entry name" value="GATase1_DJ-1"/>
    <property type="match status" value="1"/>
</dbReference>
<comment type="caution">
    <text evidence="4">The sequence shown here is derived from an EMBL/GenBank/DDBJ whole genome shotgun (WGS) entry which is preliminary data.</text>
</comment>
<dbReference type="InterPro" id="IPR006287">
    <property type="entry name" value="DJ-1"/>
</dbReference>
<protein>
    <recommendedName>
        <fullName evidence="1">D-lactate dehydratase</fullName>
        <ecNumber evidence="1">4.2.1.130</ecNumber>
    </recommendedName>
</protein>
<dbReference type="SUPFAM" id="SSF52317">
    <property type="entry name" value="Class I glutamine amidotransferase-like"/>
    <property type="match status" value="1"/>
</dbReference>